<evidence type="ECO:0000256" key="1">
    <source>
        <dbReference type="PROSITE-ProRule" id="PRU00339"/>
    </source>
</evidence>
<dbReference type="Pfam" id="PF14559">
    <property type="entry name" value="TPR_19"/>
    <property type="match status" value="1"/>
</dbReference>
<dbReference type="PANTHER" id="PTHR12558">
    <property type="entry name" value="CELL DIVISION CYCLE 16,23,27"/>
    <property type="match status" value="1"/>
</dbReference>
<dbReference type="STRING" id="698758.AXY_12510"/>
<dbReference type="SUPFAM" id="SSF48452">
    <property type="entry name" value="TPR-like"/>
    <property type="match status" value="2"/>
</dbReference>
<evidence type="ECO:0000313" key="3">
    <source>
        <dbReference type="Proteomes" id="UP000006294"/>
    </source>
</evidence>
<dbReference type="eggNOG" id="COG0457">
    <property type="taxonomic scope" value="Bacteria"/>
</dbReference>
<dbReference type="OrthoDB" id="2080803at2"/>
<name>K0J7G4_AMPXN</name>
<dbReference type="SMART" id="SM00028">
    <property type="entry name" value="TPR"/>
    <property type="match status" value="6"/>
</dbReference>
<feature type="repeat" description="TPR" evidence="1">
    <location>
        <begin position="371"/>
        <end position="404"/>
    </location>
</feature>
<dbReference type="KEGG" id="axl:AXY_12510"/>
<accession>K0J7G4</accession>
<dbReference type="Gene3D" id="1.25.40.10">
    <property type="entry name" value="Tetratricopeptide repeat domain"/>
    <property type="match status" value="3"/>
</dbReference>
<dbReference type="Pfam" id="PF13429">
    <property type="entry name" value="TPR_15"/>
    <property type="match status" value="1"/>
</dbReference>
<protein>
    <submittedName>
        <fullName evidence="2">Uncharacterized protein</fullName>
    </submittedName>
</protein>
<dbReference type="EMBL" id="AP012050">
    <property type="protein sequence ID" value="BAM47383.1"/>
    <property type="molecule type" value="Genomic_DNA"/>
</dbReference>
<keyword evidence="1" id="KW-0802">TPR repeat</keyword>
<sequence length="416" mass="48047">MNPIDQAIQLIEQDEINKAIRILRDYIKQANDNDLISIADLFIELGLLEDARSILESLVTKYPDESDIRLVLAEIYIDLEDDEKAIYHLEAIDPSSDEYIASLMVSADLYQTQGLFEVAELKLIEAKRLAPNEPLIDFAQAELAFSLGKYDDALFNYQKIYHQTDKIADVDISLRIAESLASVGQFEESLNYYKDAEIDDPDVLFRYGYIAFQANRMDIAIHTWEELLKQDDEYGSVYQYLAEAYQEEGLTDQGYQTAKQGLEMDPLNKELLLTAATLARKVGEYDESYRLARHAIAIDPGFKAGILFLIENYREEGDFEAIIDLLTHIIEQGETDGYYKWELAKAYEQEETYDLALKYYREAYDDFKDDNDFLKAYGYFLVEEGMREEAVEIFTRYLSIDPSDVEIESYLARLND</sequence>
<dbReference type="PANTHER" id="PTHR12558:SF13">
    <property type="entry name" value="CELL DIVISION CYCLE PROTEIN 27 HOMOLOG"/>
    <property type="match status" value="1"/>
</dbReference>
<reference evidence="2 3" key="1">
    <citation type="submission" date="2011-01" db="EMBL/GenBank/DDBJ databases">
        <title>Whole genome sequence of Amphibacillus xylinus NBRC 15112.</title>
        <authorList>
            <person name="Nakazawa H."/>
            <person name="Katano Y."/>
            <person name="Nakamura S."/>
            <person name="Sasagawa M."/>
            <person name="Fukada J."/>
            <person name="Arai T."/>
            <person name="Sasakura N."/>
            <person name="Mochizuki D."/>
            <person name="Hosoyama A."/>
            <person name="Harada K."/>
            <person name="Horikawa H."/>
            <person name="Kato Y."/>
            <person name="Harada T."/>
            <person name="Sasaki K."/>
            <person name="Sekiguchi M."/>
            <person name="Hodoyama M."/>
            <person name="Nishiko R."/>
            <person name="Narita H."/>
            <person name="Hanamaki A."/>
            <person name="Hata C."/>
            <person name="Konno Y."/>
            <person name="Niimura Y."/>
            <person name="Yamazaki S."/>
            <person name="Fujita N."/>
        </authorList>
    </citation>
    <scope>NUCLEOTIDE SEQUENCE [LARGE SCALE GENOMIC DNA]</scope>
    <source>
        <strain evidence="3">ATCC 51415 / DSM 6626 / JCM 7361 / LMG 17667 / NBRC 15112 / Ep01</strain>
    </source>
</reference>
<organism evidence="2 3">
    <name type="scientific">Amphibacillus xylanus (strain ATCC 51415 / DSM 6626 / JCM 7361 / LMG 17667 / NBRC 15112 / Ep01)</name>
    <dbReference type="NCBI Taxonomy" id="698758"/>
    <lineage>
        <taxon>Bacteria</taxon>
        <taxon>Bacillati</taxon>
        <taxon>Bacillota</taxon>
        <taxon>Bacilli</taxon>
        <taxon>Bacillales</taxon>
        <taxon>Bacillaceae</taxon>
        <taxon>Amphibacillus</taxon>
    </lineage>
</organism>
<dbReference type="AlphaFoldDB" id="K0J7G4"/>
<dbReference type="InterPro" id="IPR019734">
    <property type="entry name" value="TPR_rpt"/>
</dbReference>
<dbReference type="PROSITE" id="PS50005">
    <property type="entry name" value="TPR"/>
    <property type="match status" value="1"/>
</dbReference>
<dbReference type="RefSeq" id="WP_015009987.1">
    <property type="nucleotide sequence ID" value="NC_018704.1"/>
</dbReference>
<evidence type="ECO:0000313" key="2">
    <source>
        <dbReference type="EMBL" id="BAM47383.1"/>
    </source>
</evidence>
<dbReference type="Proteomes" id="UP000006294">
    <property type="component" value="Chromosome"/>
</dbReference>
<dbReference type="InterPro" id="IPR011990">
    <property type="entry name" value="TPR-like_helical_dom_sf"/>
</dbReference>
<proteinExistence type="predicted"/>
<keyword evidence="3" id="KW-1185">Reference proteome</keyword>
<gene>
    <name evidence="2" type="ordered locus">AXY_12510</name>
</gene>
<dbReference type="HOGENOM" id="CLU_032389_1_0_9"/>